<dbReference type="RefSeq" id="XP_013895958.1">
    <property type="nucleotide sequence ID" value="XM_014040504.1"/>
</dbReference>
<dbReference type="Gene3D" id="3.40.50.150">
    <property type="entry name" value="Vaccinia Virus protein VP39"/>
    <property type="match status" value="1"/>
</dbReference>
<evidence type="ECO:0000313" key="4">
    <source>
        <dbReference type="Proteomes" id="UP000054498"/>
    </source>
</evidence>
<accession>A0A0D2KMJ2</accession>
<evidence type="ECO:0000256" key="2">
    <source>
        <dbReference type="ARBA" id="ARBA00022679"/>
    </source>
</evidence>
<dbReference type="InterPro" id="IPR029063">
    <property type="entry name" value="SAM-dependent_MTases_sf"/>
</dbReference>
<gene>
    <name evidence="3" type="ORF">MNEG_11022</name>
</gene>
<dbReference type="AlphaFoldDB" id="A0A0D2KMJ2"/>
<name>A0A0D2KMJ2_9CHLO</name>
<keyword evidence="1 3" id="KW-0489">Methyltransferase</keyword>
<keyword evidence="4" id="KW-1185">Reference proteome</keyword>
<dbReference type="Proteomes" id="UP000054498">
    <property type="component" value="Unassembled WGS sequence"/>
</dbReference>
<dbReference type="GeneID" id="25728243"/>
<dbReference type="OrthoDB" id="62853at2759"/>
<dbReference type="Pfam" id="PF00145">
    <property type="entry name" value="DNA_methylase"/>
    <property type="match status" value="1"/>
</dbReference>
<dbReference type="GO" id="GO:0003886">
    <property type="term" value="F:DNA (cytosine-5-)-methyltransferase activity"/>
    <property type="evidence" value="ECO:0007669"/>
    <property type="project" value="UniProtKB-EC"/>
</dbReference>
<evidence type="ECO:0000256" key="1">
    <source>
        <dbReference type="ARBA" id="ARBA00022603"/>
    </source>
</evidence>
<evidence type="ECO:0000313" key="3">
    <source>
        <dbReference type="EMBL" id="KIY96938.1"/>
    </source>
</evidence>
<dbReference type="InterPro" id="IPR001525">
    <property type="entry name" value="C5_MeTfrase"/>
</dbReference>
<keyword evidence="2 3" id="KW-0808">Transferase</keyword>
<reference evidence="3 4" key="1">
    <citation type="journal article" date="2013" name="BMC Genomics">
        <title>Reconstruction of the lipid metabolism for the microalga Monoraphidium neglectum from its genome sequence reveals characteristics suitable for biofuel production.</title>
        <authorList>
            <person name="Bogen C."/>
            <person name="Al-Dilaimi A."/>
            <person name="Albersmeier A."/>
            <person name="Wichmann J."/>
            <person name="Grundmann M."/>
            <person name="Rupp O."/>
            <person name="Lauersen K.J."/>
            <person name="Blifernez-Klassen O."/>
            <person name="Kalinowski J."/>
            <person name="Goesmann A."/>
            <person name="Mussgnug J.H."/>
            <person name="Kruse O."/>
        </authorList>
    </citation>
    <scope>NUCLEOTIDE SEQUENCE [LARGE SCALE GENOMIC DNA]</scope>
    <source>
        <strain evidence="3 4">SAG 48.87</strain>
    </source>
</reference>
<dbReference type="SUPFAM" id="SSF53335">
    <property type="entry name" value="S-adenosyl-L-methionine-dependent methyltransferases"/>
    <property type="match status" value="1"/>
</dbReference>
<dbReference type="KEGG" id="mng:MNEG_11022"/>
<protein>
    <submittedName>
        <fullName evidence="3">DNA (Cytosine-5-)-methyltransferase</fullName>
        <ecNumber evidence="3">2.1.1.37</ecNumber>
    </submittedName>
</protein>
<sequence>MKVVSLFSGCGGLDYGLHQAGHEIILQCENDPGAQQVLKTAFPGTLLAPDIVALSSLPPETEMLAAGFPCIDVSRAGLRRGLDGPSTGLVRHVFRLLERAAADHRPVPWVLLENVRGRPYA</sequence>
<dbReference type="STRING" id="145388.A0A0D2KMJ2"/>
<dbReference type="PRINTS" id="PR00105">
    <property type="entry name" value="C5METTRFRASE"/>
</dbReference>
<organism evidence="3 4">
    <name type="scientific">Monoraphidium neglectum</name>
    <dbReference type="NCBI Taxonomy" id="145388"/>
    <lineage>
        <taxon>Eukaryota</taxon>
        <taxon>Viridiplantae</taxon>
        <taxon>Chlorophyta</taxon>
        <taxon>core chlorophytes</taxon>
        <taxon>Chlorophyceae</taxon>
        <taxon>CS clade</taxon>
        <taxon>Sphaeropleales</taxon>
        <taxon>Selenastraceae</taxon>
        <taxon>Monoraphidium</taxon>
    </lineage>
</organism>
<dbReference type="EC" id="2.1.1.37" evidence="3"/>
<dbReference type="EMBL" id="KK102779">
    <property type="protein sequence ID" value="KIY96938.1"/>
    <property type="molecule type" value="Genomic_DNA"/>
</dbReference>
<dbReference type="GO" id="GO:0032259">
    <property type="term" value="P:methylation"/>
    <property type="evidence" value="ECO:0007669"/>
    <property type="project" value="UniProtKB-KW"/>
</dbReference>
<proteinExistence type="predicted"/>